<dbReference type="SUPFAM" id="SSF55729">
    <property type="entry name" value="Acyl-CoA N-acyltransferases (Nat)"/>
    <property type="match status" value="1"/>
</dbReference>
<accession>A0AB39VS88</accession>
<dbReference type="EC" id="2.3.-.-" evidence="2"/>
<sequence length="122" mass="13845">MACGQRWVLGFGYWIIKLKPCNTIIGEIGFADFKRDTMPSMPDMLEIGTLLHSDFHGFGYGYEAKCAILDWQDKTLSRPVCCLVMPDNIVAIKQAIKSGFTFEKSIAYGDYQLRLGLREVIR</sequence>
<dbReference type="EMBL" id="CP165628">
    <property type="protein sequence ID" value="XDU72537.1"/>
    <property type="molecule type" value="Genomic_DNA"/>
</dbReference>
<name>A0AB39VS88_9GAMM</name>
<keyword evidence="2" id="KW-0012">Acyltransferase</keyword>
<feature type="domain" description="N-acetyltransferase" evidence="1">
    <location>
        <begin position="10"/>
        <end position="101"/>
    </location>
</feature>
<evidence type="ECO:0000313" key="2">
    <source>
        <dbReference type="EMBL" id="XDU72537.1"/>
    </source>
</evidence>
<dbReference type="GO" id="GO:0016747">
    <property type="term" value="F:acyltransferase activity, transferring groups other than amino-acyl groups"/>
    <property type="evidence" value="ECO:0007669"/>
    <property type="project" value="InterPro"/>
</dbReference>
<dbReference type="Pfam" id="PF13302">
    <property type="entry name" value="Acetyltransf_3"/>
    <property type="match status" value="1"/>
</dbReference>
<dbReference type="InterPro" id="IPR000182">
    <property type="entry name" value="GNAT_dom"/>
</dbReference>
<dbReference type="RefSeq" id="WP_369789296.1">
    <property type="nucleotide sequence ID" value="NZ_CP165628.1"/>
</dbReference>
<keyword evidence="2" id="KW-0808">Transferase</keyword>
<evidence type="ECO:0000259" key="1">
    <source>
        <dbReference type="Pfam" id="PF13302"/>
    </source>
</evidence>
<dbReference type="InterPro" id="IPR016181">
    <property type="entry name" value="Acyl_CoA_acyltransferase"/>
</dbReference>
<reference evidence="2" key="1">
    <citation type="submission" date="2024-07" db="EMBL/GenBank/DDBJ databases">
        <authorList>
            <person name="Biller S.J."/>
        </authorList>
    </citation>
    <scope>NUCLEOTIDE SEQUENCE</scope>
    <source>
        <strain evidence="2">WC2420</strain>
    </source>
</reference>
<dbReference type="Gene3D" id="3.40.630.30">
    <property type="match status" value="1"/>
</dbReference>
<protein>
    <submittedName>
        <fullName evidence="2">GNAT family N-acetyltransferase</fullName>
        <ecNumber evidence="2">2.3.-.-</ecNumber>
    </submittedName>
</protein>
<proteinExistence type="predicted"/>
<organism evidence="2">
    <name type="scientific">Rouxiella sp. WC2420</name>
    <dbReference type="NCBI Taxonomy" id="3234145"/>
    <lineage>
        <taxon>Bacteria</taxon>
        <taxon>Pseudomonadati</taxon>
        <taxon>Pseudomonadota</taxon>
        <taxon>Gammaproteobacteria</taxon>
        <taxon>Enterobacterales</taxon>
        <taxon>Yersiniaceae</taxon>
        <taxon>Rouxiella</taxon>
    </lineage>
</organism>
<dbReference type="AlphaFoldDB" id="A0AB39VS88"/>
<gene>
    <name evidence="2" type="ORF">AB3G37_24220</name>
</gene>